<dbReference type="Proteomes" id="UP001218218">
    <property type="component" value="Unassembled WGS sequence"/>
</dbReference>
<gene>
    <name evidence="2" type="ORF">DFH08DRAFT_966177</name>
</gene>
<reference evidence="2" key="1">
    <citation type="submission" date="2023-03" db="EMBL/GenBank/DDBJ databases">
        <title>Massive genome expansion in bonnet fungi (Mycena s.s.) driven by repeated elements and novel gene families across ecological guilds.</title>
        <authorList>
            <consortium name="Lawrence Berkeley National Laboratory"/>
            <person name="Harder C.B."/>
            <person name="Miyauchi S."/>
            <person name="Viragh M."/>
            <person name="Kuo A."/>
            <person name="Thoen E."/>
            <person name="Andreopoulos B."/>
            <person name="Lu D."/>
            <person name="Skrede I."/>
            <person name="Drula E."/>
            <person name="Henrissat B."/>
            <person name="Morin E."/>
            <person name="Kohler A."/>
            <person name="Barry K."/>
            <person name="LaButti K."/>
            <person name="Morin E."/>
            <person name="Salamov A."/>
            <person name="Lipzen A."/>
            <person name="Mereny Z."/>
            <person name="Hegedus B."/>
            <person name="Baldrian P."/>
            <person name="Stursova M."/>
            <person name="Weitz H."/>
            <person name="Taylor A."/>
            <person name="Grigoriev I.V."/>
            <person name="Nagy L.G."/>
            <person name="Martin F."/>
            <person name="Kauserud H."/>
        </authorList>
    </citation>
    <scope>NUCLEOTIDE SEQUENCE</scope>
    <source>
        <strain evidence="2">CBHHK002</strain>
    </source>
</reference>
<evidence type="ECO:0000313" key="3">
    <source>
        <dbReference type="Proteomes" id="UP001218218"/>
    </source>
</evidence>
<protein>
    <submittedName>
        <fullName evidence="2">Uncharacterized protein</fullName>
    </submittedName>
</protein>
<accession>A0AAD6ZPA8</accession>
<sequence length="161" mass="16075">MTSFPPVAPGAEASSSAPVSGTNIQPTAVLHHLVLAMGTHAQASTQGGAAASPAAVTSAAPGTAAAAGFQTHGPWVAGALYLVVPAGPLVAVAEPPVAEGDEPLWYCVTRGKHVGLTMNNALAMAAVVGVSRSAMKSYKTQALALAAFNEMLTYNLVQVLS</sequence>
<dbReference type="EMBL" id="JARIHO010000034">
    <property type="protein sequence ID" value="KAJ7333346.1"/>
    <property type="molecule type" value="Genomic_DNA"/>
</dbReference>
<comment type="caution">
    <text evidence="2">The sequence shown here is derived from an EMBL/GenBank/DDBJ whole genome shotgun (WGS) entry which is preliminary data.</text>
</comment>
<evidence type="ECO:0000313" key="2">
    <source>
        <dbReference type="EMBL" id="KAJ7333346.1"/>
    </source>
</evidence>
<feature type="region of interest" description="Disordered" evidence="1">
    <location>
        <begin position="1"/>
        <end position="20"/>
    </location>
</feature>
<evidence type="ECO:0000256" key="1">
    <source>
        <dbReference type="SAM" id="MobiDB-lite"/>
    </source>
</evidence>
<name>A0AAD6ZPA8_9AGAR</name>
<organism evidence="2 3">
    <name type="scientific">Mycena albidolilacea</name>
    <dbReference type="NCBI Taxonomy" id="1033008"/>
    <lineage>
        <taxon>Eukaryota</taxon>
        <taxon>Fungi</taxon>
        <taxon>Dikarya</taxon>
        <taxon>Basidiomycota</taxon>
        <taxon>Agaricomycotina</taxon>
        <taxon>Agaricomycetes</taxon>
        <taxon>Agaricomycetidae</taxon>
        <taxon>Agaricales</taxon>
        <taxon>Marasmiineae</taxon>
        <taxon>Mycenaceae</taxon>
        <taxon>Mycena</taxon>
    </lineage>
</organism>
<proteinExistence type="predicted"/>
<dbReference type="AlphaFoldDB" id="A0AAD6ZPA8"/>
<keyword evidence="3" id="KW-1185">Reference proteome</keyword>